<feature type="compositionally biased region" description="Basic residues" evidence="1">
    <location>
        <begin position="1"/>
        <end position="11"/>
    </location>
</feature>
<dbReference type="Proteomes" id="UP000184267">
    <property type="component" value="Unassembled WGS sequence"/>
</dbReference>
<reference evidence="3 4" key="1">
    <citation type="submission" date="2016-10" db="EMBL/GenBank/DDBJ databases">
        <title>Genome sequence of the basidiomycete white-rot fungus Trametes pubescens.</title>
        <authorList>
            <person name="Makela M.R."/>
            <person name="Granchi Z."/>
            <person name="Peng M."/>
            <person name="De Vries R.P."/>
            <person name="Grigoriev I."/>
            <person name="Riley R."/>
            <person name="Hilden K."/>
        </authorList>
    </citation>
    <scope>NUCLEOTIDE SEQUENCE [LARGE SCALE GENOMIC DNA]</scope>
    <source>
        <strain evidence="3 4">FBCC735</strain>
    </source>
</reference>
<dbReference type="PROSITE" id="PS50097">
    <property type="entry name" value="BTB"/>
    <property type="match status" value="1"/>
</dbReference>
<proteinExistence type="predicted"/>
<dbReference type="AlphaFoldDB" id="A0A1M2VPD0"/>
<organism evidence="3 4">
    <name type="scientific">Trametes pubescens</name>
    <name type="common">White-rot fungus</name>
    <dbReference type="NCBI Taxonomy" id="154538"/>
    <lineage>
        <taxon>Eukaryota</taxon>
        <taxon>Fungi</taxon>
        <taxon>Dikarya</taxon>
        <taxon>Basidiomycota</taxon>
        <taxon>Agaricomycotina</taxon>
        <taxon>Agaricomycetes</taxon>
        <taxon>Polyporales</taxon>
        <taxon>Polyporaceae</taxon>
        <taxon>Trametes</taxon>
    </lineage>
</organism>
<dbReference type="Gene3D" id="3.30.710.10">
    <property type="entry name" value="Potassium Channel Kv1.1, Chain A"/>
    <property type="match status" value="1"/>
</dbReference>
<protein>
    <recommendedName>
        <fullName evidence="2">BTB domain-containing protein</fullName>
    </recommendedName>
</protein>
<dbReference type="OrthoDB" id="3036049at2759"/>
<dbReference type="SMART" id="SM00225">
    <property type="entry name" value="BTB"/>
    <property type="match status" value="1"/>
</dbReference>
<feature type="region of interest" description="Disordered" evidence="1">
    <location>
        <begin position="1"/>
        <end position="33"/>
    </location>
</feature>
<comment type="caution">
    <text evidence="3">The sequence shown here is derived from an EMBL/GenBank/DDBJ whole genome shotgun (WGS) entry which is preliminary data.</text>
</comment>
<accession>A0A1M2VPD0</accession>
<dbReference type="InterPro" id="IPR011333">
    <property type="entry name" value="SKP1/BTB/POZ_sf"/>
</dbReference>
<evidence type="ECO:0000256" key="1">
    <source>
        <dbReference type="SAM" id="MobiDB-lite"/>
    </source>
</evidence>
<dbReference type="EMBL" id="MNAD01000911">
    <property type="protein sequence ID" value="OJT09464.1"/>
    <property type="molecule type" value="Genomic_DNA"/>
</dbReference>
<dbReference type="OMA" id="EIAWESI"/>
<sequence length="345" mass="38577">MSARATRKRARTSLNDTSDVQEDTTQVHPAPRSLRKRDEEFWCSDGNIILVAGDVEFRVYKGILSEHSPVFRDMFSLPQPPVVASSPSSSDDDSTCPVVHLSDSSEDLRHVLRAYMPRSDPSVFFPTAPTYSYEMVSAAVRLGHKYQMAPLLDRAISYLKRYYTDDFATWESYNDYGPPGFSCWQHAIGVVNLARLTGETSILPTALLICCMVGSDLVHGFTNADGTQERLSSHDLALCVAAKDVLYKESMKIAFRIFRPTLADTCTSPAFCMEVFMRLFGRLDTLADALVTPDPLTGTFWFVFGEDAPCKSCEAMVKARDLRERRAIWDKLPEIFGLKPKAPAV</sequence>
<keyword evidence="4" id="KW-1185">Reference proteome</keyword>
<feature type="domain" description="BTB" evidence="2">
    <location>
        <begin position="46"/>
        <end position="76"/>
    </location>
</feature>
<evidence type="ECO:0000313" key="3">
    <source>
        <dbReference type="EMBL" id="OJT09464.1"/>
    </source>
</evidence>
<evidence type="ECO:0000259" key="2">
    <source>
        <dbReference type="PROSITE" id="PS50097"/>
    </source>
</evidence>
<dbReference type="CDD" id="cd18186">
    <property type="entry name" value="BTB_POZ_ZBTB_KLHL-like"/>
    <property type="match status" value="1"/>
</dbReference>
<evidence type="ECO:0000313" key="4">
    <source>
        <dbReference type="Proteomes" id="UP000184267"/>
    </source>
</evidence>
<feature type="compositionally biased region" description="Polar residues" evidence="1">
    <location>
        <begin position="13"/>
        <end position="27"/>
    </location>
</feature>
<dbReference type="InterPro" id="IPR000210">
    <property type="entry name" value="BTB/POZ_dom"/>
</dbReference>
<dbReference type="Pfam" id="PF00651">
    <property type="entry name" value="BTB"/>
    <property type="match status" value="1"/>
</dbReference>
<name>A0A1M2VPD0_TRAPU</name>
<dbReference type="SUPFAM" id="SSF54695">
    <property type="entry name" value="POZ domain"/>
    <property type="match status" value="1"/>
</dbReference>
<gene>
    <name evidence="3" type="ORF">TRAPUB_14067</name>
</gene>